<name>A0AAV9IU24_CYACA</name>
<sequence length="1300" mass="141324">MGDQDRFVVGEQRAMDGRLLDGPWWLPSTRVRLALRGRFGHWCTDGALDGASSSRDASGVREMLVLVRDSDVTFAETVNGTVVARFAANALPGMDSMAEVRVIGATVAAGTLRDALLLLVSSTWMAWDGRREPQPMRLYEMWLDETGAADAQAMKQDAGARASLERAHWPAVADGHGGIMSQTTQVTAIPGDERRGRSPSSPSASAPSTRPLHTFVYVCTTAAPVAVCLWAHAASAPFHFRLLGASRVAEPPQNSCPRLLRDVSKQLPHWVGCIQCPCSFCAQHTTVTNALVHCLLLYDNLAYRIRWRLQPHATGEGDDDEPLHFWDAVVLHDVHSPDTLSSFSDIATNAVNRWERRCRHRLPFRDMGDAPVRKHSLVLLGVQLPCLNREVLRSDGTAPRAAARRARRPPWTRSAEPDDFVWNLDLADVRRVAPSTAAATEPPRVCCLDAHHRVAFYVLQPGMTSPVYRRTNPPQRLTGLHPAEDALAFVTDDAVVTSFGRRVPFSPPNTASEMTSLVPGADVFTRHAVMMPSEHTDGKHAPDNTATGDALLVTVAERPAASPAVNAHYMLRSTTVGMALRPCHFQHPLPGAPARVFRLGVGAVSRLLVAYDMPEQRTVVLRLEVHDGSSIRCAEDTDADHALETADTTLAVVHLPHSAMAVQVCARSWRVVRASADRHLECRQQVVVPEAHQRLDCLAVHDERLLAYTVGHRLYVYQRAAPGAQSDDTDEVFVPCAAISLRSTSSCLLLTAECIRVWSWDAVHSQRIPYRWDVDGRFRGIQDHSADGGGATEAPFSYRQVVRAALSLARTGTELLFLEDGAVVVNGQRPERLGGVMATFETVSEAFHGTVPTSSLFAAGAGCVRLSAAADSARTNAADLDMCLVVAGGNVWAWMECADGSSSSRGPSPVQRRLAPVWVGDPQRRPVRSLTWMPLSHGAEAATLAFVWLHADNMLCGGVLDTSLAARRAERPLSVGEPDRLCYEPITGWVLVLADGGVQAFDPLRLESRGSILSIPDAASSSSSSSSSPRIVDVAVPPRAHAVTKQAAPAGGVILALSDEGFAWYRTVRRGEPPSDTSWQRLPRTPCPIEGQQRQRAVSPDEVGEPLRFGRSLVDDCVLLIRATCGGYCFEAWHCPLAACAQDVAAAGPRCLAHSCRPDTLMYAFDPESRPITLLAVTEGRACVVYGAASGDLLRPPFRPGQNVELWCNNACDATQWLASADRHLLVQRGAQAEVLAVDVDGSLSPAGSIRAWPMFRHLLSYSFRASWPMRRVGEEEHGGVSGRHAAAFSDNAWCYLHQT</sequence>
<protein>
    <submittedName>
        <fullName evidence="2">Uncharacterized protein</fullName>
    </submittedName>
</protein>
<proteinExistence type="predicted"/>
<reference evidence="2 3" key="1">
    <citation type="submission" date="2022-07" db="EMBL/GenBank/DDBJ databases">
        <title>Genome-wide signatures of adaptation to extreme environments.</title>
        <authorList>
            <person name="Cho C.H."/>
            <person name="Yoon H.S."/>
        </authorList>
    </citation>
    <scope>NUCLEOTIDE SEQUENCE [LARGE SCALE GENOMIC DNA]</scope>
    <source>
        <strain evidence="2 3">DBV 063 E5</strain>
    </source>
</reference>
<keyword evidence="3" id="KW-1185">Reference proteome</keyword>
<dbReference type="EMBL" id="JANCYW010000006">
    <property type="protein sequence ID" value="KAK4535749.1"/>
    <property type="molecule type" value="Genomic_DNA"/>
</dbReference>
<evidence type="ECO:0000313" key="3">
    <source>
        <dbReference type="Proteomes" id="UP001301350"/>
    </source>
</evidence>
<comment type="caution">
    <text evidence="2">The sequence shown here is derived from an EMBL/GenBank/DDBJ whole genome shotgun (WGS) entry which is preliminary data.</text>
</comment>
<accession>A0AAV9IU24</accession>
<evidence type="ECO:0000256" key="1">
    <source>
        <dbReference type="SAM" id="MobiDB-lite"/>
    </source>
</evidence>
<feature type="region of interest" description="Disordered" evidence="1">
    <location>
        <begin position="190"/>
        <end position="209"/>
    </location>
</feature>
<dbReference type="Proteomes" id="UP001301350">
    <property type="component" value="Unassembled WGS sequence"/>
</dbReference>
<evidence type="ECO:0000313" key="2">
    <source>
        <dbReference type="EMBL" id="KAK4535749.1"/>
    </source>
</evidence>
<organism evidence="2 3">
    <name type="scientific">Cyanidium caldarium</name>
    <name type="common">Red alga</name>
    <dbReference type="NCBI Taxonomy" id="2771"/>
    <lineage>
        <taxon>Eukaryota</taxon>
        <taxon>Rhodophyta</taxon>
        <taxon>Bangiophyceae</taxon>
        <taxon>Cyanidiales</taxon>
        <taxon>Cyanidiaceae</taxon>
        <taxon>Cyanidium</taxon>
    </lineage>
</organism>
<feature type="compositionally biased region" description="Low complexity" evidence="1">
    <location>
        <begin position="198"/>
        <end position="208"/>
    </location>
</feature>
<gene>
    <name evidence="2" type="ORF">CDCA_CDCA06G1774</name>
</gene>